<dbReference type="Gene3D" id="2.30.110.10">
    <property type="entry name" value="Electron Transport, Fmn-binding Protein, Chain A"/>
    <property type="match status" value="1"/>
</dbReference>
<proteinExistence type="inferred from homology"/>
<comment type="cofactor">
    <cofactor evidence="1">
        <name>FMN</name>
        <dbReference type="ChEBI" id="CHEBI:58210"/>
    </cofactor>
</comment>
<feature type="domain" description="Flavin reductase like" evidence="4">
    <location>
        <begin position="19"/>
        <end position="167"/>
    </location>
</feature>
<sequence length="188" mass="20669">MTHPTMMKEDFPVSNIRHFLEPGPIVLVSSQWQAQPNIMTLGWHMVMAFSPSLIGCVIAAGNHSHALVHHSGECVINIPSASLVDTVVSIGNCSGSEVDKFKTFDLTPGKAEKVGAPLIEECYASFECQLRDDAMVERYNLFIFEVVKAHVAPSADDEESLHYRGMGEFMLSGNTIDRTALFKPSMLV</sequence>
<dbReference type="GO" id="GO:0016646">
    <property type="term" value="F:oxidoreductase activity, acting on the CH-NH group of donors, NAD or NADP as acceptor"/>
    <property type="evidence" value="ECO:0007669"/>
    <property type="project" value="UniProtKB-ARBA"/>
</dbReference>
<evidence type="ECO:0000256" key="2">
    <source>
        <dbReference type="ARBA" id="ARBA00022630"/>
    </source>
</evidence>
<keyword evidence="6" id="KW-1185">Reference proteome</keyword>
<evidence type="ECO:0000256" key="1">
    <source>
        <dbReference type="ARBA" id="ARBA00001917"/>
    </source>
</evidence>
<dbReference type="AlphaFoldDB" id="A0A1H9PIA4"/>
<dbReference type="EMBL" id="FOGS01000001">
    <property type="protein sequence ID" value="SER47962.1"/>
    <property type="molecule type" value="Genomic_DNA"/>
</dbReference>
<evidence type="ECO:0000313" key="6">
    <source>
        <dbReference type="Proteomes" id="UP000198505"/>
    </source>
</evidence>
<evidence type="ECO:0000259" key="4">
    <source>
        <dbReference type="SMART" id="SM00903"/>
    </source>
</evidence>
<dbReference type="PANTHER" id="PTHR43567:SF1">
    <property type="entry name" value="FLAVOREDOXIN"/>
    <property type="match status" value="1"/>
</dbReference>
<dbReference type="InterPro" id="IPR002563">
    <property type="entry name" value="Flavin_Rdtase-like_dom"/>
</dbReference>
<comment type="similarity">
    <text evidence="3">Belongs to the flavoredoxin family.</text>
</comment>
<accession>A0A1H9PIA4</accession>
<dbReference type="STRING" id="416874.SAMN04487958_101277"/>
<dbReference type="InterPro" id="IPR052174">
    <property type="entry name" value="Flavoredoxin"/>
</dbReference>
<evidence type="ECO:0000256" key="3">
    <source>
        <dbReference type="ARBA" id="ARBA00038054"/>
    </source>
</evidence>
<keyword evidence="2" id="KW-0285">Flavoprotein</keyword>
<dbReference type="InterPro" id="IPR012349">
    <property type="entry name" value="Split_barrel_FMN-bd"/>
</dbReference>
<gene>
    <name evidence="5" type="ORF">SAMN04487958_101277</name>
</gene>
<dbReference type="Pfam" id="PF01613">
    <property type="entry name" value="Flavin_Reduct"/>
    <property type="match status" value="1"/>
</dbReference>
<dbReference type="PANTHER" id="PTHR43567">
    <property type="entry name" value="FLAVOREDOXIN-RELATED-RELATED"/>
    <property type="match status" value="1"/>
</dbReference>
<protein>
    <submittedName>
        <fullName evidence="5">NADH-FMN oxidoreductase RutF, flavin reductase (DIM6/NTAB) family</fullName>
    </submittedName>
</protein>
<name>A0A1H9PIA4_9GAMM</name>
<dbReference type="Proteomes" id="UP000198505">
    <property type="component" value="Unassembled WGS sequence"/>
</dbReference>
<dbReference type="RefSeq" id="WP_092824575.1">
    <property type="nucleotide sequence ID" value="NZ_FOGS01000001.1"/>
</dbReference>
<dbReference type="SUPFAM" id="SSF50475">
    <property type="entry name" value="FMN-binding split barrel"/>
    <property type="match status" value="1"/>
</dbReference>
<organism evidence="5 6">
    <name type="scientific">Vreelandella subterranea</name>
    <dbReference type="NCBI Taxonomy" id="416874"/>
    <lineage>
        <taxon>Bacteria</taxon>
        <taxon>Pseudomonadati</taxon>
        <taxon>Pseudomonadota</taxon>
        <taxon>Gammaproteobacteria</taxon>
        <taxon>Oceanospirillales</taxon>
        <taxon>Halomonadaceae</taxon>
        <taxon>Vreelandella</taxon>
    </lineage>
</organism>
<evidence type="ECO:0000313" key="5">
    <source>
        <dbReference type="EMBL" id="SER47962.1"/>
    </source>
</evidence>
<dbReference type="SMART" id="SM00903">
    <property type="entry name" value="Flavin_Reduct"/>
    <property type="match status" value="1"/>
</dbReference>
<dbReference type="GO" id="GO:0010181">
    <property type="term" value="F:FMN binding"/>
    <property type="evidence" value="ECO:0007669"/>
    <property type="project" value="InterPro"/>
</dbReference>
<reference evidence="6" key="1">
    <citation type="submission" date="2016-10" db="EMBL/GenBank/DDBJ databases">
        <authorList>
            <person name="Varghese N."/>
            <person name="Submissions S."/>
        </authorList>
    </citation>
    <scope>NUCLEOTIDE SEQUENCE [LARGE SCALE GENOMIC DNA]</scope>
    <source>
        <strain evidence="6">CGMCC 1.6495</strain>
    </source>
</reference>